<accession>A0A1I1BPD3</accession>
<evidence type="ECO:0000313" key="1">
    <source>
        <dbReference type="EMBL" id="SFB52235.1"/>
    </source>
</evidence>
<proteinExistence type="predicted"/>
<sequence>MYFLGLFFPVAYSNYSKIISEELKTFAYTIKIEELSI</sequence>
<gene>
    <name evidence="1" type="ORF">SAMN04489723_11616</name>
</gene>
<protein>
    <submittedName>
        <fullName evidence="1">Uncharacterized protein</fullName>
    </submittedName>
</protein>
<dbReference type="AlphaFoldDB" id="A0A1I1BPD3"/>
<dbReference type="Proteomes" id="UP000198790">
    <property type="component" value="Unassembled WGS sequence"/>
</dbReference>
<evidence type="ECO:0000313" key="2">
    <source>
        <dbReference type="Proteomes" id="UP000198790"/>
    </source>
</evidence>
<keyword evidence="2" id="KW-1185">Reference proteome</keyword>
<reference evidence="1 2" key="1">
    <citation type="submission" date="2016-10" db="EMBL/GenBank/DDBJ databases">
        <authorList>
            <person name="de Groot N.N."/>
        </authorList>
    </citation>
    <scope>NUCLEOTIDE SEQUENCE [LARGE SCALE GENOMIC DNA]</scope>
    <source>
        <strain evidence="1 2">DSM 23399</strain>
    </source>
</reference>
<organism evidence="1 2">
    <name type="scientific">Algoriphagus aquimarinus</name>
    <dbReference type="NCBI Taxonomy" id="237018"/>
    <lineage>
        <taxon>Bacteria</taxon>
        <taxon>Pseudomonadati</taxon>
        <taxon>Bacteroidota</taxon>
        <taxon>Cytophagia</taxon>
        <taxon>Cytophagales</taxon>
        <taxon>Cyclobacteriaceae</taxon>
        <taxon>Algoriphagus</taxon>
    </lineage>
</organism>
<name>A0A1I1BPD3_9BACT</name>
<dbReference type="EMBL" id="FOKK01000016">
    <property type="protein sequence ID" value="SFB52235.1"/>
    <property type="molecule type" value="Genomic_DNA"/>
</dbReference>